<proteinExistence type="predicted"/>
<gene>
    <name evidence="2" type="ORF">LUZ62_051525</name>
</gene>
<comment type="caution">
    <text evidence="2">The sequence shown here is derived from an EMBL/GenBank/DDBJ whole genome shotgun (WGS) entry which is preliminary data.</text>
</comment>
<evidence type="ECO:0000313" key="3">
    <source>
        <dbReference type="Proteomes" id="UP001140206"/>
    </source>
</evidence>
<dbReference type="PANTHER" id="PTHR33623:SF4">
    <property type="entry name" value="DUF4378 DOMAIN-CONTAINING PROTEIN"/>
    <property type="match status" value="1"/>
</dbReference>
<sequence length="416" mass="46863">MMSDKPLMLKDYLEQDSNWDPVDEFGRYASMRHLLEMELRGGRQLIRTRSKNALLKLSSLIKLDFLLLSCSPSSINKRSRFRNFSKKNQSTGSFWKKRGSEVERKGTGDVKVKDIVRLRSFNLPTSPLASSSSSSSSSWSESDCTGSDFLRSSNGSSEFIPDIEPNCTGAESDEKCSPVRTETSHGGSQKKVGTSETTGCNSEEEEKDQLSPVSIMDFPYEEEEIEEESITDSSFHANLASIERAKQALLQKIRRFESLAELVPVDLDEQFSTVHEGSSGNPASDYDDDDDVNEEEILVEVQAWKLLDHIKSNSSIRIEGCIEKLLLEFLIEGLNCNARIDSFDSAKLVNAAREWIESRSHCWEQRDCRGEMEVGQMDWNGQWRCFEEEQQELAVCLASGVFGSLMDELVGEMVLC</sequence>
<dbReference type="AlphaFoldDB" id="A0AAV8G5A6"/>
<protein>
    <submittedName>
        <fullName evidence="2">Histone-lysine N-methyltransferase SETD1B-like protein</fullName>
    </submittedName>
</protein>
<dbReference type="PANTHER" id="PTHR33623">
    <property type="entry name" value="OS04G0572500 PROTEIN"/>
    <property type="match status" value="1"/>
</dbReference>
<accession>A0AAV8G5A6</accession>
<feature type="region of interest" description="Disordered" evidence="1">
    <location>
        <begin position="153"/>
        <end position="210"/>
    </location>
</feature>
<organism evidence="2 3">
    <name type="scientific">Rhynchospora pubera</name>
    <dbReference type="NCBI Taxonomy" id="906938"/>
    <lineage>
        <taxon>Eukaryota</taxon>
        <taxon>Viridiplantae</taxon>
        <taxon>Streptophyta</taxon>
        <taxon>Embryophyta</taxon>
        <taxon>Tracheophyta</taxon>
        <taxon>Spermatophyta</taxon>
        <taxon>Magnoliopsida</taxon>
        <taxon>Liliopsida</taxon>
        <taxon>Poales</taxon>
        <taxon>Cyperaceae</taxon>
        <taxon>Cyperoideae</taxon>
        <taxon>Rhynchosporeae</taxon>
        <taxon>Rhynchospora</taxon>
    </lineage>
</organism>
<keyword evidence="3" id="KW-1185">Reference proteome</keyword>
<evidence type="ECO:0000256" key="1">
    <source>
        <dbReference type="SAM" id="MobiDB-lite"/>
    </source>
</evidence>
<dbReference type="Proteomes" id="UP001140206">
    <property type="component" value="Chromosome 2"/>
</dbReference>
<name>A0AAV8G5A6_9POAL</name>
<evidence type="ECO:0000313" key="2">
    <source>
        <dbReference type="EMBL" id="KAJ4800279.1"/>
    </source>
</evidence>
<feature type="compositionally biased region" description="Polar residues" evidence="1">
    <location>
        <begin position="180"/>
        <end position="201"/>
    </location>
</feature>
<reference evidence="2" key="1">
    <citation type="submission" date="2022-08" db="EMBL/GenBank/DDBJ databases">
        <authorList>
            <person name="Marques A."/>
        </authorList>
    </citation>
    <scope>NUCLEOTIDE SEQUENCE</scope>
    <source>
        <strain evidence="2">RhyPub2mFocal</strain>
        <tissue evidence="2">Leaves</tissue>
    </source>
</reference>
<dbReference type="EMBL" id="JAMFTS010000002">
    <property type="protein sequence ID" value="KAJ4800279.1"/>
    <property type="molecule type" value="Genomic_DNA"/>
</dbReference>